<keyword evidence="3" id="KW-1185">Reference proteome</keyword>
<proteinExistence type="predicted"/>
<dbReference type="Proteomes" id="UP001565368">
    <property type="component" value="Unassembled WGS sequence"/>
</dbReference>
<keyword evidence="1" id="KW-0732">Signal</keyword>
<evidence type="ECO:0000313" key="3">
    <source>
        <dbReference type="Proteomes" id="UP001565368"/>
    </source>
</evidence>
<evidence type="ECO:0000256" key="1">
    <source>
        <dbReference type="SAM" id="SignalP"/>
    </source>
</evidence>
<gene>
    <name evidence="2" type="ORF">Q8F55_002814</name>
</gene>
<dbReference type="EMBL" id="JBBXJM010000002">
    <property type="protein sequence ID" value="KAL1411844.1"/>
    <property type="molecule type" value="Genomic_DNA"/>
</dbReference>
<reference evidence="2 3" key="1">
    <citation type="submission" date="2023-08" db="EMBL/GenBank/DDBJ databases">
        <title>Annotated Genome Sequence of Vanrija albida AlHP1.</title>
        <authorList>
            <person name="Herzog R."/>
        </authorList>
    </citation>
    <scope>NUCLEOTIDE SEQUENCE [LARGE SCALE GENOMIC DNA]</scope>
    <source>
        <strain evidence="2 3">AlHP1</strain>
    </source>
</reference>
<evidence type="ECO:0000313" key="2">
    <source>
        <dbReference type="EMBL" id="KAL1411844.1"/>
    </source>
</evidence>
<sequence>MVALSPALLLPLLALSAPLAPLARAAADTSSFCTDSDPSIAQGCCSSGGGTYDNATNKCFGAAGSFGTCITSHFGNARTTNVAHTARCEANGAVTWSFKSSAGALAVSAPLVAGLALAVVTLA</sequence>
<feature type="signal peptide" evidence="1">
    <location>
        <begin position="1"/>
        <end position="25"/>
    </location>
</feature>
<feature type="chain" id="PRO_5046027985" description="Extracellular membrane protein CFEM domain-containing protein" evidence="1">
    <location>
        <begin position="26"/>
        <end position="123"/>
    </location>
</feature>
<name>A0ABR3QAV8_9TREE</name>
<dbReference type="GeneID" id="95983857"/>
<organism evidence="2 3">
    <name type="scientific">Vanrija albida</name>
    <dbReference type="NCBI Taxonomy" id="181172"/>
    <lineage>
        <taxon>Eukaryota</taxon>
        <taxon>Fungi</taxon>
        <taxon>Dikarya</taxon>
        <taxon>Basidiomycota</taxon>
        <taxon>Agaricomycotina</taxon>
        <taxon>Tremellomycetes</taxon>
        <taxon>Trichosporonales</taxon>
        <taxon>Trichosporonaceae</taxon>
        <taxon>Vanrija</taxon>
    </lineage>
</organism>
<dbReference type="RefSeq" id="XP_069211788.1">
    <property type="nucleotide sequence ID" value="XM_069351402.1"/>
</dbReference>
<evidence type="ECO:0008006" key="4">
    <source>
        <dbReference type="Google" id="ProtNLM"/>
    </source>
</evidence>
<comment type="caution">
    <text evidence="2">The sequence shown here is derived from an EMBL/GenBank/DDBJ whole genome shotgun (WGS) entry which is preliminary data.</text>
</comment>
<accession>A0ABR3QAV8</accession>
<protein>
    <recommendedName>
        <fullName evidence="4">Extracellular membrane protein CFEM domain-containing protein</fullName>
    </recommendedName>
</protein>